<dbReference type="EMBL" id="LT669839">
    <property type="protein sequence ID" value="SHD77117.1"/>
    <property type="molecule type" value="Genomic_DNA"/>
</dbReference>
<dbReference type="InterPro" id="IPR001345">
    <property type="entry name" value="PG/BPGM_mutase_AS"/>
</dbReference>
<feature type="binding site" evidence="2">
    <location>
        <position position="58"/>
    </location>
    <ligand>
        <name>substrate</name>
    </ligand>
</feature>
<sequence length="203" mass="23369">MKKIYLVRHGESEWNVLKKIQGQQNIALTQKGIEQAHLIGERLINENIEKIYSSDLNRAYITAKIIGNKLNLAITPMKEFREINFGVWEGISNDKMIEEHQDDLALWRNEPEKLQIEGAETLKELQIRAMNGLNKIIHNDRIDNVLIVSHSATLKTIILGLLNMNLANFKNLTINNVSLSIVEIREHNKVLKLFNDICHIKES</sequence>
<gene>
    <name evidence="3" type="primary">GpmB</name>
    <name evidence="3" type="ORF">CUESP1_1754</name>
</gene>
<keyword evidence="4" id="KW-1185">Reference proteome</keyword>
<dbReference type="SMART" id="SM00855">
    <property type="entry name" value="PGAM"/>
    <property type="match status" value="1"/>
</dbReference>
<dbReference type="AlphaFoldDB" id="M1ZG28"/>
<dbReference type="InterPro" id="IPR029033">
    <property type="entry name" value="His_PPase_superfam"/>
</dbReference>
<dbReference type="Pfam" id="PF00300">
    <property type="entry name" value="His_Phos_1"/>
    <property type="match status" value="1"/>
</dbReference>
<dbReference type="CDD" id="cd07067">
    <property type="entry name" value="HP_PGM_like"/>
    <property type="match status" value="1"/>
</dbReference>
<organism evidence="3 4">
    <name type="scientific">[Clostridium] ultunense Esp</name>
    <dbReference type="NCBI Taxonomy" id="1288971"/>
    <lineage>
        <taxon>Bacteria</taxon>
        <taxon>Bacillati</taxon>
        <taxon>Bacillota</taxon>
        <taxon>Tissierellia</taxon>
        <taxon>Tissierellales</taxon>
        <taxon>Tepidimicrobiaceae</taxon>
        <taxon>Schnuerera</taxon>
    </lineage>
</organism>
<dbReference type="InterPro" id="IPR013078">
    <property type="entry name" value="His_Pase_superF_clade-1"/>
</dbReference>
<dbReference type="GO" id="GO:0016791">
    <property type="term" value="F:phosphatase activity"/>
    <property type="evidence" value="ECO:0007669"/>
    <property type="project" value="TreeGrafter"/>
</dbReference>
<evidence type="ECO:0000313" key="3">
    <source>
        <dbReference type="EMBL" id="SHD77117.1"/>
    </source>
</evidence>
<proteinExistence type="predicted"/>
<feature type="binding site" evidence="2">
    <location>
        <begin position="8"/>
        <end position="15"/>
    </location>
    <ligand>
        <name>substrate</name>
    </ligand>
</feature>
<dbReference type="InterPro" id="IPR050275">
    <property type="entry name" value="PGM_Phosphatase"/>
</dbReference>
<dbReference type="SUPFAM" id="SSF53254">
    <property type="entry name" value="Phosphoglycerate mutase-like"/>
    <property type="match status" value="1"/>
</dbReference>
<dbReference type="OrthoDB" id="9781415at2"/>
<evidence type="ECO:0000256" key="2">
    <source>
        <dbReference type="PIRSR" id="PIRSR613078-2"/>
    </source>
</evidence>
<feature type="active site" description="Tele-phosphohistidine intermediate" evidence="1">
    <location>
        <position position="9"/>
    </location>
</feature>
<evidence type="ECO:0000313" key="4">
    <source>
        <dbReference type="Proteomes" id="UP000245423"/>
    </source>
</evidence>
<accession>M1ZG28</accession>
<name>M1ZG28_9FIRM</name>
<reference evidence="3 4" key="1">
    <citation type="submission" date="2016-11" db="EMBL/GenBank/DDBJ databases">
        <authorList>
            <person name="Manzoor S."/>
        </authorList>
    </citation>
    <scope>NUCLEOTIDE SEQUENCE [LARGE SCALE GENOMIC DNA]</scope>
    <source>
        <strain evidence="3">Clostridium ultunense strain Esp</strain>
    </source>
</reference>
<dbReference type="PANTHER" id="PTHR48100">
    <property type="entry name" value="BROAD-SPECIFICITY PHOSPHATASE YOR283W-RELATED"/>
    <property type="match status" value="1"/>
</dbReference>
<dbReference type="PIRSF" id="PIRSF000709">
    <property type="entry name" value="6PFK_2-Ptase"/>
    <property type="match status" value="1"/>
</dbReference>
<dbReference type="PROSITE" id="PS00175">
    <property type="entry name" value="PG_MUTASE"/>
    <property type="match status" value="1"/>
</dbReference>
<dbReference type="Proteomes" id="UP000245423">
    <property type="component" value="Chromosome 1"/>
</dbReference>
<dbReference type="HOGENOM" id="CLU_033323_8_4_9"/>
<dbReference type="Gene3D" id="3.40.50.1240">
    <property type="entry name" value="Phosphoglycerate mutase-like"/>
    <property type="match status" value="1"/>
</dbReference>
<protein>
    <submittedName>
        <fullName evidence="3">Phosphoglycerate mutase/fructose-2,6-bisphosphatase</fullName>
    </submittedName>
</protein>
<feature type="active site" description="Proton donor/acceptor" evidence="1">
    <location>
        <position position="82"/>
    </location>
</feature>
<evidence type="ECO:0000256" key="1">
    <source>
        <dbReference type="PIRSR" id="PIRSR613078-1"/>
    </source>
</evidence>
<dbReference type="RefSeq" id="WP_005582198.1">
    <property type="nucleotide sequence ID" value="NZ_LT669839.1"/>
</dbReference>